<protein>
    <submittedName>
        <fullName evidence="2">Uncharacterized protein</fullName>
    </submittedName>
</protein>
<feature type="transmembrane region" description="Helical" evidence="1">
    <location>
        <begin position="6"/>
        <end position="26"/>
    </location>
</feature>
<comment type="caution">
    <text evidence="2">The sequence shown here is derived from an EMBL/GenBank/DDBJ whole genome shotgun (WGS) entry which is preliminary data.</text>
</comment>
<organism evidence="2 3">
    <name type="scientific">Panicum virgatum</name>
    <name type="common">Blackwell switchgrass</name>
    <dbReference type="NCBI Taxonomy" id="38727"/>
    <lineage>
        <taxon>Eukaryota</taxon>
        <taxon>Viridiplantae</taxon>
        <taxon>Streptophyta</taxon>
        <taxon>Embryophyta</taxon>
        <taxon>Tracheophyta</taxon>
        <taxon>Spermatophyta</taxon>
        <taxon>Magnoliopsida</taxon>
        <taxon>Liliopsida</taxon>
        <taxon>Poales</taxon>
        <taxon>Poaceae</taxon>
        <taxon>PACMAD clade</taxon>
        <taxon>Panicoideae</taxon>
        <taxon>Panicodae</taxon>
        <taxon>Paniceae</taxon>
        <taxon>Panicinae</taxon>
        <taxon>Panicum</taxon>
        <taxon>Panicum sect. Hiantes</taxon>
    </lineage>
</organism>
<keyword evidence="1" id="KW-1133">Transmembrane helix</keyword>
<keyword evidence="3" id="KW-1185">Reference proteome</keyword>
<accession>A0A8T0UAA1</accession>
<dbReference type="AlphaFoldDB" id="A0A8T0UAA1"/>
<name>A0A8T0UAA1_PANVG</name>
<reference evidence="2" key="1">
    <citation type="submission" date="2020-05" db="EMBL/GenBank/DDBJ databases">
        <title>WGS assembly of Panicum virgatum.</title>
        <authorList>
            <person name="Lovell J.T."/>
            <person name="Jenkins J."/>
            <person name="Shu S."/>
            <person name="Juenger T.E."/>
            <person name="Schmutz J."/>
        </authorList>
    </citation>
    <scope>NUCLEOTIDE SEQUENCE</scope>
    <source>
        <strain evidence="2">AP13</strain>
    </source>
</reference>
<evidence type="ECO:0000256" key="1">
    <source>
        <dbReference type="SAM" id="Phobius"/>
    </source>
</evidence>
<sequence length="58" mass="6699">MELNFIAARVLYVLMHNFILIAGYYWMQAKKECAVAGGTESYILGLQHPVQWCSVSFW</sequence>
<dbReference type="EMBL" id="CM029042">
    <property type="protein sequence ID" value="KAG2621011.1"/>
    <property type="molecule type" value="Genomic_DNA"/>
</dbReference>
<evidence type="ECO:0000313" key="2">
    <source>
        <dbReference type="EMBL" id="KAG2621011.1"/>
    </source>
</evidence>
<proteinExistence type="predicted"/>
<keyword evidence="1" id="KW-0812">Transmembrane</keyword>
<gene>
    <name evidence="2" type="ORF">PVAP13_3NG227415</name>
</gene>
<dbReference type="Proteomes" id="UP000823388">
    <property type="component" value="Chromosome 3N"/>
</dbReference>
<keyword evidence="1" id="KW-0472">Membrane</keyword>
<evidence type="ECO:0000313" key="3">
    <source>
        <dbReference type="Proteomes" id="UP000823388"/>
    </source>
</evidence>